<keyword evidence="1" id="KW-0732">Signal</keyword>
<dbReference type="InterPro" id="IPR033900">
    <property type="entry name" value="Gram_neg_porin_domain"/>
</dbReference>
<protein>
    <submittedName>
        <fullName evidence="3">Porin</fullName>
    </submittedName>
</protein>
<organism evidence="3 4">
    <name type="scientific">Plastorhodobacter daqingensis</name>
    <dbReference type="NCBI Taxonomy" id="1387281"/>
    <lineage>
        <taxon>Bacteria</taxon>
        <taxon>Pseudomonadati</taxon>
        <taxon>Pseudomonadota</taxon>
        <taxon>Alphaproteobacteria</taxon>
        <taxon>Rhodobacterales</taxon>
        <taxon>Paracoccaceae</taxon>
        <taxon>Plastorhodobacter</taxon>
    </lineage>
</organism>
<dbReference type="Gene3D" id="2.40.160.10">
    <property type="entry name" value="Porin"/>
    <property type="match status" value="1"/>
</dbReference>
<evidence type="ECO:0000313" key="3">
    <source>
        <dbReference type="EMBL" id="MFC7702911.1"/>
    </source>
</evidence>
<evidence type="ECO:0000313" key="4">
    <source>
        <dbReference type="Proteomes" id="UP001596516"/>
    </source>
</evidence>
<feature type="chain" id="PRO_5047029791" evidence="1">
    <location>
        <begin position="21"/>
        <end position="334"/>
    </location>
</feature>
<gene>
    <name evidence="3" type="ORF">ACFQXB_01735</name>
</gene>
<dbReference type="Proteomes" id="UP001596516">
    <property type="component" value="Unassembled WGS sequence"/>
</dbReference>
<dbReference type="Pfam" id="PF13609">
    <property type="entry name" value="Porin_4"/>
    <property type="match status" value="1"/>
</dbReference>
<dbReference type="EMBL" id="JBHTFQ010000001">
    <property type="protein sequence ID" value="MFC7702911.1"/>
    <property type="molecule type" value="Genomic_DNA"/>
</dbReference>
<proteinExistence type="predicted"/>
<dbReference type="SUPFAM" id="SSF56935">
    <property type="entry name" value="Porins"/>
    <property type="match status" value="1"/>
</dbReference>
<evidence type="ECO:0000259" key="2">
    <source>
        <dbReference type="Pfam" id="PF13609"/>
    </source>
</evidence>
<dbReference type="InterPro" id="IPR023614">
    <property type="entry name" value="Porin_dom_sf"/>
</dbReference>
<feature type="domain" description="Porin" evidence="2">
    <location>
        <begin position="7"/>
        <end position="316"/>
    </location>
</feature>
<reference evidence="4" key="1">
    <citation type="journal article" date="2019" name="Int. J. Syst. Evol. Microbiol.">
        <title>The Global Catalogue of Microorganisms (GCM) 10K type strain sequencing project: providing services to taxonomists for standard genome sequencing and annotation.</title>
        <authorList>
            <consortium name="The Broad Institute Genomics Platform"/>
            <consortium name="The Broad Institute Genome Sequencing Center for Infectious Disease"/>
            <person name="Wu L."/>
            <person name="Ma J."/>
        </authorList>
    </citation>
    <scope>NUCLEOTIDE SEQUENCE [LARGE SCALE GENOMIC DNA]</scope>
    <source>
        <strain evidence="4">CGMCC 1.12750</strain>
    </source>
</reference>
<sequence length="334" mass="34788">MKKILFATTALVMTAGAAAAADVAVRGDARMGVLYDGNEWGFTSRARVQFNLSGETDGGLTFGGSFRVNDEGGANTGDGRRLASEGSRGTVFIAGPFGRLAMGAPAGAAEAAVGDLHEVGLTGLGFYNEVNYLTGDGDGIRGPWNPTVLYSYTFGDVTFYASASDGRDRGGRVENPALSTGSEDYGVGLAWAAGDFKIAAGFESSQVTNLVGDPAVLTTYGRQEQWVLGGDATFGDFTLRAIYANGDRSVAAGTFDYEEYGISGSATFDLITVTAFARETRQDTATGRNTNTYYGLGGRYDLGGGAALVGGIGYRDLADGTDDTYGDFGVTFRF</sequence>
<keyword evidence="4" id="KW-1185">Reference proteome</keyword>
<evidence type="ECO:0000256" key="1">
    <source>
        <dbReference type="SAM" id="SignalP"/>
    </source>
</evidence>
<dbReference type="RefSeq" id="WP_377398145.1">
    <property type="nucleotide sequence ID" value="NZ_JBHTFQ010000001.1"/>
</dbReference>
<feature type="signal peptide" evidence="1">
    <location>
        <begin position="1"/>
        <end position="20"/>
    </location>
</feature>
<name>A0ABW2UHB7_9RHOB</name>
<accession>A0ABW2UHB7</accession>
<comment type="caution">
    <text evidence="3">The sequence shown here is derived from an EMBL/GenBank/DDBJ whole genome shotgun (WGS) entry which is preliminary data.</text>
</comment>